<dbReference type="EMBL" id="JARKIB010000079">
    <property type="protein sequence ID" value="KAJ7746694.1"/>
    <property type="molecule type" value="Genomic_DNA"/>
</dbReference>
<sequence length="324" mass="35660">MGKTGTHTRTRVSYPSRPPSADNNGTFACALPLHTHKGFTDLATHDRNKRRHWHLLKHPRRPGVFSDRLSLASYLKELRDPNYQIDDDDNEDKISKHDGVLALARAQYKFCIAQHNHPISPTQRTKIKQIQPPTKLQDLLVYDPSDHDARSKLDLLNLRMGSPFEYKYYEGDVWSSPSAPPDTISSHSTSSSSKGTQAKHARSSQSAPSSPTSPHSTKQTQHGPTEGHKHARPDRHAKAADATTAPKAAKAPNTGKGRNAAKAVFSSAPAVDTSTYFYFSDGRVCFTLEEAEEARRAHPAPMTIVASLAEVVALFEADRANAGQ</sequence>
<feature type="compositionally biased region" description="Low complexity" evidence="1">
    <location>
        <begin position="240"/>
        <end position="252"/>
    </location>
</feature>
<evidence type="ECO:0000313" key="3">
    <source>
        <dbReference type="Proteomes" id="UP001215598"/>
    </source>
</evidence>
<name>A0AAD7N5Q4_9AGAR</name>
<feature type="compositionally biased region" description="Basic residues" evidence="1">
    <location>
        <begin position="1"/>
        <end position="10"/>
    </location>
</feature>
<protein>
    <submittedName>
        <fullName evidence="2">Uncharacterized protein</fullName>
    </submittedName>
</protein>
<proteinExistence type="predicted"/>
<dbReference type="AlphaFoldDB" id="A0AAD7N5Q4"/>
<feature type="region of interest" description="Disordered" evidence="1">
    <location>
        <begin position="1"/>
        <end position="25"/>
    </location>
</feature>
<feature type="region of interest" description="Disordered" evidence="1">
    <location>
        <begin position="177"/>
        <end position="261"/>
    </location>
</feature>
<comment type="caution">
    <text evidence="2">The sequence shown here is derived from an EMBL/GenBank/DDBJ whole genome shotgun (WGS) entry which is preliminary data.</text>
</comment>
<organism evidence="2 3">
    <name type="scientific">Mycena metata</name>
    <dbReference type="NCBI Taxonomy" id="1033252"/>
    <lineage>
        <taxon>Eukaryota</taxon>
        <taxon>Fungi</taxon>
        <taxon>Dikarya</taxon>
        <taxon>Basidiomycota</taxon>
        <taxon>Agaricomycotina</taxon>
        <taxon>Agaricomycetes</taxon>
        <taxon>Agaricomycetidae</taxon>
        <taxon>Agaricales</taxon>
        <taxon>Marasmiineae</taxon>
        <taxon>Mycenaceae</taxon>
        <taxon>Mycena</taxon>
    </lineage>
</organism>
<feature type="compositionally biased region" description="Low complexity" evidence="1">
    <location>
        <begin position="203"/>
        <end position="221"/>
    </location>
</feature>
<evidence type="ECO:0000256" key="1">
    <source>
        <dbReference type="SAM" id="MobiDB-lite"/>
    </source>
</evidence>
<dbReference type="Proteomes" id="UP001215598">
    <property type="component" value="Unassembled WGS sequence"/>
</dbReference>
<gene>
    <name evidence="2" type="ORF">B0H16DRAFT_1462423</name>
</gene>
<keyword evidence="3" id="KW-1185">Reference proteome</keyword>
<evidence type="ECO:0000313" key="2">
    <source>
        <dbReference type="EMBL" id="KAJ7746694.1"/>
    </source>
</evidence>
<accession>A0AAD7N5Q4</accession>
<reference evidence="2" key="1">
    <citation type="submission" date="2023-03" db="EMBL/GenBank/DDBJ databases">
        <title>Massive genome expansion in bonnet fungi (Mycena s.s.) driven by repeated elements and novel gene families across ecological guilds.</title>
        <authorList>
            <consortium name="Lawrence Berkeley National Laboratory"/>
            <person name="Harder C.B."/>
            <person name="Miyauchi S."/>
            <person name="Viragh M."/>
            <person name="Kuo A."/>
            <person name="Thoen E."/>
            <person name="Andreopoulos B."/>
            <person name="Lu D."/>
            <person name="Skrede I."/>
            <person name="Drula E."/>
            <person name="Henrissat B."/>
            <person name="Morin E."/>
            <person name="Kohler A."/>
            <person name="Barry K."/>
            <person name="LaButti K."/>
            <person name="Morin E."/>
            <person name="Salamov A."/>
            <person name="Lipzen A."/>
            <person name="Mereny Z."/>
            <person name="Hegedus B."/>
            <person name="Baldrian P."/>
            <person name="Stursova M."/>
            <person name="Weitz H."/>
            <person name="Taylor A."/>
            <person name="Grigoriev I.V."/>
            <person name="Nagy L.G."/>
            <person name="Martin F."/>
            <person name="Kauserud H."/>
        </authorList>
    </citation>
    <scope>NUCLEOTIDE SEQUENCE</scope>
    <source>
        <strain evidence="2">CBHHK182m</strain>
    </source>
</reference>